<feature type="transmembrane region" description="Helical" evidence="6">
    <location>
        <begin position="149"/>
        <end position="168"/>
    </location>
</feature>
<keyword evidence="5 6" id="KW-0472">Membrane</keyword>
<dbReference type="PANTHER" id="PTHR31123">
    <property type="entry name" value="ACCUMULATION OF DYADS PROTEIN 2-RELATED"/>
    <property type="match status" value="1"/>
</dbReference>
<keyword evidence="4 6" id="KW-1133">Transmembrane helix</keyword>
<feature type="transmembrane region" description="Helical" evidence="6">
    <location>
        <begin position="52"/>
        <end position="74"/>
    </location>
</feature>
<keyword evidence="3 6" id="KW-0812">Transmembrane</keyword>
<dbReference type="PANTHER" id="PTHR31123:SF1">
    <property type="entry name" value="ACCUMULATION OF DYADS PROTEIN 2-RELATED"/>
    <property type="match status" value="1"/>
</dbReference>
<dbReference type="InterPro" id="IPR000791">
    <property type="entry name" value="Gpr1/Fun34/SatP-like"/>
</dbReference>
<feature type="non-terminal residue" evidence="7">
    <location>
        <position position="1"/>
    </location>
</feature>
<evidence type="ECO:0000256" key="6">
    <source>
        <dbReference type="SAM" id="Phobius"/>
    </source>
</evidence>
<feature type="transmembrane region" description="Helical" evidence="6">
    <location>
        <begin position="120"/>
        <end position="143"/>
    </location>
</feature>
<feature type="transmembrane region" description="Helical" evidence="6">
    <location>
        <begin position="29"/>
        <end position="45"/>
    </location>
</feature>
<feature type="transmembrane region" description="Helical" evidence="6">
    <location>
        <begin position="94"/>
        <end position="113"/>
    </location>
</feature>
<accession>A0A5C3LAH5</accession>
<keyword evidence="8" id="KW-1185">Reference proteome</keyword>
<comment type="subcellular location">
    <subcellularLocation>
        <location evidence="1">Membrane</location>
        <topology evidence="1">Multi-pass membrane protein</topology>
    </subcellularLocation>
</comment>
<dbReference type="Pfam" id="PF01184">
    <property type="entry name" value="Gpr1_Fun34_YaaH"/>
    <property type="match status" value="1"/>
</dbReference>
<proteinExistence type="inferred from homology"/>
<evidence type="ECO:0000256" key="1">
    <source>
        <dbReference type="ARBA" id="ARBA00004141"/>
    </source>
</evidence>
<reference evidence="7 8" key="1">
    <citation type="journal article" date="2019" name="Nat. Ecol. Evol.">
        <title>Megaphylogeny resolves global patterns of mushroom evolution.</title>
        <authorList>
            <person name="Varga T."/>
            <person name="Krizsan K."/>
            <person name="Foldi C."/>
            <person name="Dima B."/>
            <person name="Sanchez-Garcia M."/>
            <person name="Sanchez-Ramirez S."/>
            <person name="Szollosi G.J."/>
            <person name="Szarkandi J.G."/>
            <person name="Papp V."/>
            <person name="Albert L."/>
            <person name="Andreopoulos W."/>
            <person name="Angelini C."/>
            <person name="Antonin V."/>
            <person name="Barry K.W."/>
            <person name="Bougher N.L."/>
            <person name="Buchanan P."/>
            <person name="Buyck B."/>
            <person name="Bense V."/>
            <person name="Catcheside P."/>
            <person name="Chovatia M."/>
            <person name="Cooper J."/>
            <person name="Damon W."/>
            <person name="Desjardin D."/>
            <person name="Finy P."/>
            <person name="Geml J."/>
            <person name="Haridas S."/>
            <person name="Hughes K."/>
            <person name="Justo A."/>
            <person name="Karasinski D."/>
            <person name="Kautmanova I."/>
            <person name="Kiss B."/>
            <person name="Kocsube S."/>
            <person name="Kotiranta H."/>
            <person name="LaButti K.M."/>
            <person name="Lechner B.E."/>
            <person name="Liimatainen K."/>
            <person name="Lipzen A."/>
            <person name="Lukacs Z."/>
            <person name="Mihaltcheva S."/>
            <person name="Morgado L.N."/>
            <person name="Niskanen T."/>
            <person name="Noordeloos M.E."/>
            <person name="Ohm R.A."/>
            <person name="Ortiz-Santana B."/>
            <person name="Ovrebo C."/>
            <person name="Racz N."/>
            <person name="Riley R."/>
            <person name="Savchenko A."/>
            <person name="Shiryaev A."/>
            <person name="Soop K."/>
            <person name="Spirin V."/>
            <person name="Szebenyi C."/>
            <person name="Tomsovsky M."/>
            <person name="Tulloss R.E."/>
            <person name="Uehling J."/>
            <person name="Grigoriev I.V."/>
            <person name="Vagvolgyi C."/>
            <person name="Papp T."/>
            <person name="Martin F.M."/>
            <person name="Miettinen O."/>
            <person name="Hibbett D.S."/>
            <person name="Nagy L.G."/>
        </authorList>
    </citation>
    <scope>NUCLEOTIDE SEQUENCE [LARGE SCALE GENOMIC DNA]</scope>
    <source>
        <strain evidence="7 8">CBS 121175</strain>
    </source>
</reference>
<comment type="similarity">
    <text evidence="2">Belongs to the acetate uptake transporter (AceTr) (TC 2.A.96) family.</text>
</comment>
<dbReference type="AlphaFoldDB" id="A0A5C3LAH5"/>
<dbReference type="InterPro" id="IPR051633">
    <property type="entry name" value="AceTr"/>
</dbReference>
<dbReference type="EMBL" id="ML210148">
    <property type="protein sequence ID" value="TFK29622.1"/>
    <property type="molecule type" value="Genomic_DNA"/>
</dbReference>
<protein>
    <recommendedName>
        <fullName evidence="9">Gpr1 family protein</fullName>
    </recommendedName>
</protein>
<name>A0A5C3LAH5_COPMA</name>
<dbReference type="GO" id="GO:0015123">
    <property type="term" value="F:acetate transmembrane transporter activity"/>
    <property type="evidence" value="ECO:0007669"/>
    <property type="project" value="TreeGrafter"/>
</dbReference>
<evidence type="ECO:0000256" key="2">
    <source>
        <dbReference type="ARBA" id="ARBA00005587"/>
    </source>
</evidence>
<evidence type="ECO:0000256" key="4">
    <source>
        <dbReference type="ARBA" id="ARBA00022989"/>
    </source>
</evidence>
<organism evidence="7 8">
    <name type="scientific">Coprinopsis marcescibilis</name>
    <name type="common">Agaric fungus</name>
    <name type="synonym">Psathyrella marcescibilis</name>
    <dbReference type="NCBI Taxonomy" id="230819"/>
    <lineage>
        <taxon>Eukaryota</taxon>
        <taxon>Fungi</taxon>
        <taxon>Dikarya</taxon>
        <taxon>Basidiomycota</taxon>
        <taxon>Agaricomycotina</taxon>
        <taxon>Agaricomycetes</taxon>
        <taxon>Agaricomycetidae</taxon>
        <taxon>Agaricales</taxon>
        <taxon>Agaricineae</taxon>
        <taxon>Psathyrellaceae</taxon>
        <taxon>Coprinopsis</taxon>
    </lineage>
</organism>
<evidence type="ECO:0000256" key="5">
    <source>
        <dbReference type="ARBA" id="ARBA00023136"/>
    </source>
</evidence>
<dbReference type="GO" id="GO:0005886">
    <property type="term" value="C:plasma membrane"/>
    <property type="evidence" value="ECO:0007669"/>
    <property type="project" value="TreeGrafter"/>
</dbReference>
<dbReference type="NCBIfam" id="NF038013">
    <property type="entry name" value="AceTr_1"/>
    <property type="match status" value="1"/>
</dbReference>
<evidence type="ECO:0008006" key="9">
    <source>
        <dbReference type="Google" id="ProtNLM"/>
    </source>
</evidence>
<evidence type="ECO:0000313" key="7">
    <source>
        <dbReference type="EMBL" id="TFK29622.1"/>
    </source>
</evidence>
<gene>
    <name evidence="7" type="ORF">FA15DRAFT_581811</name>
</gene>
<dbReference type="STRING" id="230819.A0A5C3LAH5"/>
<dbReference type="OrthoDB" id="3648309at2759"/>
<evidence type="ECO:0000256" key="3">
    <source>
        <dbReference type="ARBA" id="ARBA00022692"/>
    </source>
</evidence>
<dbReference type="Proteomes" id="UP000307440">
    <property type="component" value="Unassembled WGS sequence"/>
</dbReference>
<sequence length="180" mass="19196">GMFAFAGTTFLMALYNLNAGGVFIPNVLVGMLVFAGGLALTLVSIMEFIRGYTLYATCFMTFSTFWLSYGAVLIPSFGVLEAFTDPSQIGKALGLYLFVWWITITMLLIAVVGKSKLFTVLLSFASLAVLILACGQFLSMAVLGKVGSALLLVVVALAYYIGLAVLLVSEPGAIFTLPIF</sequence>
<evidence type="ECO:0000313" key="8">
    <source>
        <dbReference type="Proteomes" id="UP000307440"/>
    </source>
</evidence>